<dbReference type="InterPro" id="IPR056884">
    <property type="entry name" value="NPHP3-like_N"/>
</dbReference>
<dbReference type="Pfam" id="PF24883">
    <property type="entry name" value="NPHP3_N"/>
    <property type="match status" value="1"/>
</dbReference>
<dbReference type="SMART" id="SM00248">
    <property type="entry name" value="ANK"/>
    <property type="match status" value="3"/>
</dbReference>
<dbReference type="Gene3D" id="3.60.21.10">
    <property type="match status" value="1"/>
</dbReference>
<keyword evidence="3" id="KW-0677">Repeat</keyword>
<dbReference type="PANTHER" id="PTHR10039:SF15">
    <property type="entry name" value="NACHT DOMAIN-CONTAINING PROTEIN"/>
    <property type="match status" value="1"/>
</dbReference>
<evidence type="ECO:0000256" key="7">
    <source>
        <dbReference type="SAM" id="Phobius"/>
    </source>
</evidence>
<dbReference type="GeneID" id="62205522"/>
<dbReference type="Gene3D" id="1.25.40.20">
    <property type="entry name" value="Ankyrin repeat-containing domain"/>
    <property type="match status" value="1"/>
</dbReference>
<dbReference type="SUPFAM" id="SSF144083">
    <property type="entry name" value="Magnesium transport protein CorA, transmembrane region"/>
    <property type="match status" value="1"/>
</dbReference>
<evidence type="ECO:0000313" key="9">
    <source>
        <dbReference type="EMBL" id="KAF7674537.1"/>
    </source>
</evidence>
<dbReference type="SUPFAM" id="SSF48403">
    <property type="entry name" value="Ankyrin repeat"/>
    <property type="match status" value="1"/>
</dbReference>
<dbReference type="Pfam" id="PF00149">
    <property type="entry name" value="Metallophos"/>
    <property type="match status" value="1"/>
</dbReference>
<evidence type="ECO:0000256" key="6">
    <source>
        <dbReference type="SAM" id="MobiDB-lite"/>
    </source>
</evidence>
<evidence type="ECO:0000256" key="4">
    <source>
        <dbReference type="ARBA" id="ARBA00022989"/>
    </source>
</evidence>
<organism evidence="9 10">
    <name type="scientific">Alternaria burnsii</name>
    <dbReference type="NCBI Taxonomy" id="1187904"/>
    <lineage>
        <taxon>Eukaryota</taxon>
        <taxon>Fungi</taxon>
        <taxon>Dikarya</taxon>
        <taxon>Ascomycota</taxon>
        <taxon>Pezizomycotina</taxon>
        <taxon>Dothideomycetes</taxon>
        <taxon>Pleosporomycetidae</taxon>
        <taxon>Pleosporales</taxon>
        <taxon>Pleosporineae</taxon>
        <taxon>Pleosporaceae</taxon>
        <taxon>Alternaria</taxon>
        <taxon>Alternaria sect. Alternaria</taxon>
    </lineage>
</organism>
<keyword evidence="5 7" id="KW-0472">Membrane</keyword>
<dbReference type="SMART" id="SM00382">
    <property type="entry name" value="AAA"/>
    <property type="match status" value="1"/>
</dbReference>
<dbReference type="EMBL" id="JAAABM010000010">
    <property type="protein sequence ID" value="KAF7674537.1"/>
    <property type="molecule type" value="Genomic_DNA"/>
</dbReference>
<feature type="compositionally biased region" description="Basic and acidic residues" evidence="6">
    <location>
        <begin position="1284"/>
        <end position="1299"/>
    </location>
</feature>
<reference evidence="9" key="2">
    <citation type="submission" date="2020-08" db="EMBL/GenBank/DDBJ databases">
        <title>Draft Genome Sequence of Cumin Blight Pathogen Alternaria burnsii.</title>
        <authorList>
            <person name="Feng Z."/>
        </authorList>
    </citation>
    <scope>NUCLEOTIDE SEQUENCE</scope>
    <source>
        <strain evidence="9">CBS107.38</strain>
    </source>
</reference>
<keyword evidence="2 7" id="KW-0812">Transmembrane</keyword>
<dbReference type="GO" id="GO:0016020">
    <property type="term" value="C:membrane"/>
    <property type="evidence" value="ECO:0007669"/>
    <property type="project" value="UniProtKB-SubCell"/>
</dbReference>
<dbReference type="InterPro" id="IPR027417">
    <property type="entry name" value="P-loop_NTPase"/>
</dbReference>
<keyword evidence="4 7" id="KW-1133">Transmembrane helix</keyword>
<dbReference type="InterPro" id="IPR029052">
    <property type="entry name" value="Metallo-depent_PP-like"/>
</dbReference>
<gene>
    <name evidence="9" type="ORF">GT037_007297</name>
</gene>
<dbReference type="PANTHER" id="PTHR10039">
    <property type="entry name" value="AMELOGENIN"/>
    <property type="match status" value="1"/>
</dbReference>
<dbReference type="InterPro" id="IPR003593">
    <property type="entry name" value="AAA+_ATPase"/>
</dbReference>
<feature type="domain" description="AAA+ ATPase" evidence="8">
    <location>
        <begin position="53"/>
        <end position="221"/>
    </location>
</feature>
<dbReference type="InterPro" id="IPR036770">
    <property type="entry name" value="Ankyrin_rpt-contain_sf"/>
</dbReference>
<dbReference type="GO" id="GO:0016787">
    <property type="term" value="F:hydrolase activity"/>
    <property type="evidence" value="ECO:0007669"/>
    <property type="project" value="InterPro"/>
</dbReference>
<dbReference type="InterPro" id="IPR002523">
    <property type="entry name" value="MgTranspt_CorA/ZnTranspt_ZntB"/>
</dbReference>
<feature type="transmembrane region" description="Helical" evidence="7">
    <location>
        <begin position="1322"/>
        <end position="1343"/>
    </location>
</feature>
<dbReference type="GO" id="GO:0046873">
    <property type="term" value="F:metal ion transmembrane transporter activity"/>
    <property type="evidence" value="ECO:0007669"/>
    <property type="project" value="InterPro"/>
</dbReference>
<accession>A0A8H7B3X6</accession>
<comment type="caution">
    <text evidence="9">The sequence shown here is derived from an EMBL/GenBank/DDBJ whole genome shotgun (WGS) entry which is preliminary data.</text>
</comment>
<dbReference type="Gene3D" id="3.40.50.300">
    <property type="entry name" value="P-loop containing nucleotide triphosphate hydrolases"/>
    <property type="match status" value="1"/>
</dbReference>
<comment type="subcellular location">
    <subcellularLocation>
        <location evidence="1">Membrane</location>
        <topology evidence="1">Multi-pass membrane protein</topology>
    </subcellularLocation>
</comment>
<dbReference type="InterPro" id="IPR045863">
    <property type="entry name" value="CorA_TM1_TM2"/>
</dbReference>
<keyword evidence="10" id="KW-1185">Reference proteome</keyword>
<feature type="transmembrane region" description="Helical" evidence="7">
    <location>
        <begin position="971"/>
        <end position="992"/>
    </location>
</feature>
<dbReference type="Proteomes" id="UP000596902">
    <property type="component" value="Unassembled WGS sequence"/>
</dbReference>
<evidence type="ECO:0000313" key="10">
    <source>
        <dbReference type="Proteomes" id="UP000596902"/>
    </source>
</evidence>
<evidence type="ECO:0000256" key="1">
    <source>
        <dbReference type="ARBA" id="ARBA00004141"/>
    </source>
</evidence>
<protein>
    <submittedName>
        <fullName evidence="9">Ser thr protein phosphatase family protein</fullName>
    </submittedName>
</protein>
<dbReference type="RefSeq" id="XP_038784832.1">
    <property type="nucleotide sequence ID" value="XM_038932344.1"/>
</dbReference>
<dbReference type="InterPro" id="IPR004843">
    <property type="entry name" value="Calcineurin-like_PHP"/>
</dbReference>
<evidence type="ECO:0000256" key="5">
    <source>
        <dbReference type="ARBA" id="ARBA00023136"/>
    </source>
</evidence>
<dbReference type="Gene3D" id="1.20.58.340">
    <property type="entry name" value="Magnesium transport protein CorA, transmembrane region"/>
    <property type="match status" value="1"/>
</dbReference>
<evidence type="ECO:0000259" key="8">
    <source>
        <dbReference type="SMART" id="SM00382"/>
    </source>
</evidence>
<dbReference type="SUPFAM" id="SSF56300">
    <property type="entry name" value="Metallo-dependent phosphatases"/>
    <property type="match status" value="1"/>
</dbReference>
<feature type="region of interest" description="Disordered" evidence="6">
    <location>
        <begin position="1280"/>
        <end position="1299"/>
    </location>
</feature>
<feature type="transmembrane region" description="Helical" evidence="7">
    <location>
        <begin position="941"/>
        <end position="959"/>
    </location>
</feature>
<sequence>MEHDQPKVKANKLLKWLDNSGAEIHTRPGSRRLPGPLEWILETPQFKDWRKDGPPTLLLVGRPGSGKTTAASLVVDTLLRQDNLGRRVGVAFLHVGTGEEERNAVQLLRSLLYQLGQQLATSYLRSRNQPHMEDVLDILSERTPNPSQADMLSQILPELIGRFDRVYVVVDELDQMTKNRGRLRSCLLDLRNENLRLLLTTSPDEGSRLHEDPQILIGGANVEKDLDIYIEQRMNDLPEFIHRRPIVERRVKKRVIEDAHELILAAKLLMDGLMNMRGANIEPKLEFTGDLLEELYKRFIARVKELGDTKQNFVRDILAWLLLMKRPIREVEMRYILKRDHDGSILNSDKAIDYEQFIGLCKDFNILNQDKNSNRFAILSPASQYLLSTLDGWCPDAKTMVARRCLEYLALDEFSKGPCKTDAEYESRLQNYKLYKYAARHWFHHLQDLQNVPAMLIRSFFMDDNKVASANQVMSVSDQKPAQSGYSQRFDLPGSGLHLAAQLGSTSVLARLLEERPSLAEVDTKERTPLWCAIEYDRLDAMKLLSLVDRTTFTRLLEGKQISLASALVRAAGPSIRDTASNSALHIGVIKRDMDIVRLSLECGIDIDEKGANGHTAVELAIGLGYGDVIGLLLDHSPDTSRVTAQDWLQAFGKRTESNEPFIIQLEEDMLRRKEICFHNMERFQMKEFPMQYLKRRLLTFPNSSYWPDYDGGIWKINSLIYAFPILPAYGISPNHDTQRCSIFAGVPSQAPSGTVNLFGYRLKELMISWNVEIRPDLGGNNRWVSIDHWSTLRKVSIPNSGMAFLDDLIKELIMGWLKFCDQIDIYLLKFRLRVLDANGKSRSVIDELLVDATTWIHLRRGHRGQVDTLQNFFKGYQNKVYEDEGSKLVANTIQEFSSTIQSRFDKFDEDSSALIQLEFNLTSIRESQKSNSLSISMKRLSWITFVFLPLTFVSGLFGMNVNILADNPPWWWYLVFMSGTLSLTMLVWLTCRKYPALEDKVDAKLSWLKPNHGAWPYSSFNPALEVDVLLHCGDLTQVGGLPSFKRAVEDIKSVDAELKLVIAGNHDLELDESWVRENMPEDMADHLACITFMKEQKIHGIHYLDEGTHTFTLQDGRRFSVYASPYTPEFNGYAFAYGKEEDRFNIGAKSAAAGVDVVMTHGPPLFPVNPEYDLDVGHDGTHCGCEKLANAVQRVKPRLHCFGHLHEGRGAMRVCWTDNAQSETKVASMKRIEDEGAIITVERDSAGSESLLVNATMNGPGGGWLVDLMLFLSKNMSPNQSYNDDKQTESSQDSSHEERLLLEPHSLKLLPSKSRDWRRSITLHAVVFLLAIAITTLLGYLIRPFPPQPPRMRTLDCGTNSTTARANDCTYDVLSNIWVPNPCIDHKNLDDFKRLAKWQAYETREAKRLLTEDEMGDVVAPNTYFTEIREHMVHCALMWRRLHRGYQEDQKYLDLHMEEKTSIFWFLPPHVSKYDYLASNSS</sequence>
<evidence type="ECO:0000256" key="3">
    <source>
        <dbReference type="ARBA" id="ARBA00022737"/>
    </source>
</evidence>
<dbReference type="InterPro" id="IPR002110">
    <property type="entry name" value="Ankyrin_rpt"/>
</dbReference>
<dbReference type="Pfam" id="PF01544">
    <property type="entry name" value="CorA"/>
    <property type="match status" value="1"/>
</dbReference>
<name>A0A8H7B3X6_9PLEO</name>
<dbReference type="SUPFAM" id="SSF52540">
    <property type="entry name" value="P-loop containing nucleoside triphosphate hydrolases"/>
    <property type="match status" value="1"/>
</dbReference>
<proteinExistence type="predicted"/>
<dbReference type="CDD" id="cd07379">
    <property type="entry name" value="MPP_239FB"/>
    <property type="match status" value="1"/>
</dbReference>
<reference evidence="9" key="1">
    <citation type="submission" date="2020-01" db="EMBL/GenBank/DDBJ databases">
        <authorList>
            <person name="Feng Z.H.Z."/>
        </authorList>
    </citation>
    <scope>NUCLEOTIDE SEQUENCE</scope>
    <source>
        <strain evidence="9">CBS107.38</strain>
    </source>
</reference>
<evidence type="ECO:0000256" key="2">
    <source>
        <dbReference type="ARBA" id="ARBA00022692"/>
    </source>
</evidence>